<organism evidence="2 3">
    <name type="scientific">Trichogramma kaykai</name>
    <dbReference type="NCBI Taxonomy" id="54128"/>
    <lineage>
        <taxon>Eukaryota</taxon>
        <taxon>Metazoa</taxon>
        <taxon>Ecdysozoa</taxon>
        <taxon>Arthropoda</taxon>
        <taxon>Hexapoda</taxon>
        <taxon>Insecta</taxon>
        <taxon>Pterygota</taxon>
        <taxon>Neoptera</taxon>
        <taxon>Endopterygota</taxon>
        <taxon>Hymenoptera</taxon>
        <taxon>Apocrita</taxon>
        <taxon>Proctotrupomorpha</taxon>
        <taxon>Chalcidoidea</taxon>
        <taxon>Trichogrammatidae</taxon>
        <taxon>Trichogramma</taxon>
    </lineage>
</organism>
<dbReference type="Proteomes" id="UP001627154">
    <property type="component" value="Unassembled WGS sequence"/>
</dbReference>
<protein>
    <submittedName>
        <fullName evidence="2">Uncharacterized protein</fullName>
    </submittedName>
</protein>
<dbReference type="EMBL" id="JBJJXI010000019">
    <property type="protein sequence ID" value="KAL3405884.1"/>
    <property type="molecule type" value="Genomic_DNA"/>
</dbReference>
<evidence type="ECO:0000256" key="1">
    <source>
        <dbReference type="SAM" id="MobiDB-lite"/>
    </source>
</evidence>
<feature type="compositionally biased region" description="Low complexity" evidence="1">
    <location>
        <begin position="131"/>
        <end position="154"/>
    </location>
</feature>
<accession>A0ABD2XLM8</accession>
<reference evidence="2 3" key="1">
    <citation type="journal article" date="2024" name="bioRxiv">
        <title>A reference genome for Trichogramma kaykai: A tiny desert-dwelling parasitoid wasp with competing sex-ratio distorters.</title>
        <authorList>
            <person name="Culotta J."/>
            <person name="Lindsey A.R."/>
        </authorList>
    </citation>
    <scope>NUCLEOTIDE SEQUENCE [LARGE SCALE GENOMIC DNA]</scope>
    <source>
        <strain evidence="2 3">KSX58</strain>
    </source>
</reference>
<evidence type="ECO:0000313" key="3">
    <source>
        <dbReference type="Proteomes" id="UP001627154"/>
    </source>
</evidence>
<gene>
    <name evidence="2" type="ORF">TKK_001310</name>
</gene>
<dbReference type="AlphaFoldDB" id="A0ABD2XLM8"/>
<feature type="region of interest" description="Disordered" evidence="1">
    <location>
        <begin position="1"/>
        <end position="44"/>
    </location>
</feature>
<name>A0ABD2XLM8_9HYME</name>
<feature type="compositionally biased region" description="Low complexity" evidence="1">
    <location>
        <begin position="16"/>
        <end position="44"/>
    </location>
</feature>
<evidence type="ECO:0000313" key="2">
    <source>
        <dbReference type="EMBL" id="KAL3405884.1"/>
    </source>
</evidence>
<feature type="compositionally biased region" description="Gly residues" evidence="1">
    <location>
        <begin position="1"/>
        <end position="10"/>
    </location>
</feature>
<keyword evidence="3" id="KW-1185">Reference proteome</keyword>
<comment type="caution">
    <text evidence="2">The sequence shown here is derived from an EMBL/GenBank/DDBJ whole genome shotgun (WGS) entry which is preliminary data.</text>
</comment>
<proteinExistence type="predicted"/>
<feature type="region of interest" description="Disordered" evidence="1">
    <location>
        <begin position="101"/>
        <end position="156"/>
    </location>
</feature>
<sequence>MHHQGVGYGSVVGLPSSQQSTLQRQHQQQQQQQREQSQLQQSQQQLPIIEKCPYEAYASQIPDCCAAAAAAAVAGQEAFPRPPSGYDTRCYDDCHRGTPYPDDSFSQDVGMGGVGVPYQRPPSRLGYDDCSQQQQQQQQQPQGTPSSQQPRPQSRVGFVTDSRCTSRLGGLGYDDTGGGGLGGVAGGGGGGGGGGGALITSTGGYLLDQSDPRMYCTSGYCMGDTIMARGLCGEELELDMRRHIQACACTCNHMGYGNYMDYQSYLCIT</sequence>